<dbReference type="Pfam" id="PF22936">
    <property type="entry name" value="Pol_BBD"/>
    <property type="match status" value="1"/>
</dbReference>
<dbReference type="InterPro" id="IPR012337">
    <property type="entry name" value="RNaseH-like_sf"/>
</dbReference>
<dbReference type="Proteomes" id="UP001530293">
    <property type="component" value="Unassembled WGS sequence"/>
</dbReference>
<dbReference type="InterPro" id="IPR054722">
    <property type="entry name" value="PolX-like_BBD"/>
</dbReference>
<sequence length="2103" mass="231874">MEFQNIPSDIAPDDTACITGVLHIANSAVAHSHLHYWVTHATDQIIQDACNHFRNLGYDSHFFLRYSSRDDYSLKYYLRAPLQPHDIIPAAPLPTPARTANTSHPASATAASPAAVISPLRPTGMFKTPYQPPPPPAQGGASLPLLHSPIRPSHHQQAAHNTPPPNHQQQHKGGNGTLHHPPQLFPPPHHGGSLGGTTAPPPAAVYMPHHQPPIQYMPPPAPPIHAAFPQQPQQYHHSAPSPQQQPFPQYVQPPPPAAAPVPQPPPGPAYHQHAPANNPAPPPQLDQAALFAIIQQLAASTAPKAPLAPFPKYTDTTKNAIPVYLAALRAYMNDPYFAPVLDWTTTVPATQKYSSRIIQDMITNLPPALFSPYVNNPAYEDRGFEMLQHFINFLQPSRPENRLNHLQALTRIEYKSQESLPEFWARLRSHVLPLGNLSIPDAAPLLGLMALAIDNNKCMGLINRYYAGDPIVANADLATMEQLSTDEEARRLLLSGSNDPSIPTASRVSSAPAPAASASQPPTQQVAFPPVKALPWRVVKDIHTQQERCPYCFSHDSFHWTVGCPCLASMGIVCVKDAAKAKEISTKFDVHKPPQPSTNNNATSGRRRGNRRNNNSNANAAAASPQPPTPAPTASNNNTPAVSGPDAASGCRATSTERPASTNATVYQRYPDGFDLSDDETDLFALSNDRSGNANNNNSALYLPTLCNVACSRSSHPPNSKTTTSLSSILSTVATQELKTTPGCVFSPLPDTEEECCADSGATHIMLPDYKAFNSYRTQIGRTVTLGDRSTVPIAGEGTATFSLNGKVITVRNALHVPDLRQPLYSLRKHKDMPGCGTFSHRDVGSFILFPDFILDIDDSVDNIVTYKSIGRQQPIYLSDYIEPRPSSASSADASSHSPTSSPDTSDIMSDSDLMATASEPLPLSLLSLLHPDPTALPPIRPENTPAPCESRTLFDPLKLHKIFGCRRFKNQQHIIAASQNATLLKTGEFPVSLGSFTTIPNPPAGKTSKKRRKYLDKVHLDIVFGDCMSLGGYTHALLLVDSATRYSWIYGLASLTSASIIDALQQFHAHATRLPTVFHTDFDTKLIGGETLRWILSHQSNIIASPAYRHSSNGLVERTWRTLITMARAYITEKQVSRKFWFFAIAHASSMLNQVPGRLGRKLTSPFELVHGSKPDSKTWFELFSVGYFNHSSDGATSRSKCDAHTLDGIAVGRDDKSNSVVFYNPITRRYYRPPAFKLDETRLPITNFPKSLTYDGGLTCGLLRNRTDPTIEPYPPGMRVLILTTPDATPVKGTIQNVPLPSNESTLDSTTTYTVLLDDGTTQDVQFHQLQDPSEKPTSLPTDPTTYTNTRISGLPHDLQPNCKVTMDHNGAFHKGYLVHDAATGFSFEYRRHPRASKPEWTVPLPNFLLNWPTLMADDVLFPGHSTVSSFLRPTSNASENASANFVSATNLQRPCPASLKIALDENNPDRFIWSESYHEEKGGLGDMHVYTKISEAEYLRLRKLGQIPKAIPSMCVIVIKYDKHGKPHRAKCRIVALGNFEDRYYDKSKRYAPVLKYSSLRLLTSMAVSDKCVLQQGDCKQAFCNATLPDDEKTVVRPPIGDPAYSTGEYWLLNKTLYGLRRSPRHWYDMMTSILAKMGLTSSPHDPCLYTGYVNSDSTSFSAPLHIGLYVDDFVFYTTDKSHEEAFRRELASHIAVDWMGDVDFFLGTAFTWQRLDDGNISVHLSQAAFTEHLAHRFSVDTMNKTPNMTPYRSGLPIDSIPLSDENDPDLPRRQKVYQSIVGSINWLASNTRPDVAPALTFLASYMQRPSHQHYKAALHVLKYLHSTNEYGLSYHSDSTNTLQAFNHFPAHHDKEAYNDATPPSPSESHNLTAFSDACWGGQINNSVPDGTPIELFKLRSLSGFLICRSGGPLAWKSVRQNQTAQSSCEAEIIATNECVTELLHVRHRAGDMGLPDVNTPTIVYNDNKACVDWSATVTNKGTKHINLRENKVREEQQINKTVKIEHIPGIINSADIFTKELKDSAHFRKLRDSFMVSKSNFLQFSHNVPTHMTPRSNLPYNNAHAAANDAACARVTADRGQTILPSSFDQLTRQGGVEP</sequence>
<feature type="compositionally biased region" description="Low complexity" evidence="2">
    <location>
        <begin position="612"/>
        <end position="624"/>
    </location>
</feature>
<feature type="compositionally biased region" description="Low complexity" evidence="2">
    <location>
        <begin position="632"/>
        <end position="641"/>
    </location>
</feature>
<evidence type="ECO:0000313" key="5">
    <source>
        <dbReference type="Proteomes" id="UP001530293"/>
    </source>
</evidence>
<feature type="compositionally biased region" description="Pro residues" evidence="2">
    <location>
        <begin position="251"/>
        <end position="268"/>
    </location>
</feature>
<keyword evidence="1" id="KW-0378">Hydrolase</keyword>
<feature type="domain" description="Integrase catalytic" evidence="3">
    <location>
        <begin position="1000"/>
        <end position="1175"/>
    </location>
</feature>
<protein>
    <recommendedName>
        <fullName evidence="3">Integrase catalytic domain-containing protein</fullName>
    </recommendedName>
</protein>
<dbReference type="PANTHER" id="PTHR11439">
    <property type="entry name" value="GAG-POL-RELATED RETROTRANSPOSON"/>
    <property type="match status" value="1"/>
</dbReference>
<evidence type="ECO:0000256" key="2">
    <source>
        <dbReference type="SAM" id="MobiDB-lite"/>
    </source>
</evidence>
<feature type="compositionally biased region" description="Polar residues" evidence="2">
    <location>
        <begin position="652"/>
        <end position="666"/>
    </location>
</feature>
<feature type="compositionally biased region" description="Low complexity" evidence="2">
    <location>
        <begin position="224"/>
        <end position="250"/>
    </location>
</feature>
<evidence type="ECO:0000256" key="1">
    <source>
        <dbReference type="ARBA" id="ARBA00022750"/>
    </source>
</evidence>
<feature type="region of interest" description="Disordered" evidence="2">
    <location>
        <begin position="586"/>
        <end position="666"/>
    </location>
</feature>
<dbReference type="Gene3D" id="3.30.420.10">
    <property type="entry name" value="Ribonuclease H-like superfamily/Ribonuclease H"/>
    <property type="match status" value="1"/>
</dbReference>
<dbReference type="Pfam" id="PF07727">
    <property type="entry name" value="RVT_2"/>
    <property type="match status" value="1"/>
</dbReference>
<gene>
    <name evidence="4" type="ORF">ACHAWU_008261</name>
</gene>
<dbReference type="SUPFAM" id="SSF53098">
    <property type="entry name" value="Ribonuclease H-like"/>
    <property type="match status" value="1"/>
</dbReference>
<accession>A0ABD3M4F5</accession>
<feature type="region of interest" description="Disordered" evidence="2">
    <location>
        <begin position="495"/>
        <end position="526"/>
    </location>
</feature>
<feature type="compositionally biased region" description="Low complexity" evidence="2">
    <location>
        <begin position="503"/>
        <end position="526"/>
    </location>
</feature>
<keyword evidence="1" id="KW-0645">Protease</keyword>
<reference evidence="4 5" key="1">
    <citation type="submission" date="2024-10" db="EMBL/GenBank/DDBJ databases">
        <title>Updated reference genomes for cyclostephanoid diatoms.</title>
        <authorList>
            <person name="Roberts W.R."/>
            <person name="Alverson A.J."/>
        </authorList>
    </citation>
    <scope>NUCLEOTIDE SEQUENCE [LARGE SCALE GENOMIC DNA]</scope>
    <source>
        <strain evidence="4 5">AJA232-27</strain>
    </source>
</reference>
<dbReference type="SUPFAM" id="SSF56672">
    <property type="entry name" value="DNA/RNA polymerases"/>
    <property type="match status" value="1"/>
</dbReference>
<dbReference type="CDD" id="cd09272">
    <property type="entry name" value="RNase_HI_RT_Ty1"/>
    <property type="match status" value="1"/>
</dbReference>
<dbReference type="InterPro" id="IPR013103">
    <property type="entry name" value="RVT_2"/>
</dbReference>
<keyword evidence="5" id="KW-1185">Reference proteome</keyword>
<dbReference type="PROSITE" id="PS50994">
    <property type="entry name" value="INTEGRASE"/>
    <property type="match status" value="1"/>
</dbReference>
<comment type="caution">
    <text evidence="4">The sequence shown here is derived from an EMBL/GenBank/DDBJ whole genome shotgun (WGS) entry which is preliminary data.</text>
</comment>
<dbReference type="PANTHER" id="PTHR11439:SF440">
    <property type="entry name" value="INTEGRASE CATALYTIC DOMAIN-CONTAINING PROTEIN"/>
    <property type="match status" value="1"/>
</dbReference>
<proteinExistence type="predicted"/>
<evidence type="ECO:0000259" key="3">
    <source>
        <dbReference type="PROSITE" id="PS50994"/>
    </source>
</evidence>
<organism evidence="4 5">
    <name type="scientific">Discostella pseudostelligera</name>
    <dbReference type="NCBI Taxonomy" id="259834"/>
    <lineage>
        <taxon>Eukaryota</taxon>
        <taxon>Sar</taxon>
        <taxon>Stramenopiles</taxon>
        <taxon>Ochrophyta</taxon>
        <taxon>Bacillariophyta</taxon>
        <taxon>Coscinodiscophyceae</taxon>
        <taxon>Thalassiosirophycidae</taxon>
        <taxon>Stephanodiscales</taxon>
        <taxon>Stephanodiscaceae</taxon>
        <taxon>Discostella</taxon>
    </lineage>
</organism>
<keyword evidence="1" id="KW-0064">Aspartyl protease</keyword>
<evidence type="ECO:0000313" key="4">
    <source>
        <dbReference type="EMBL" id="KAL3758507.1"/>
    </source>
</evidence>
<dbReference type="GO" id="GO:0004190">
    <property type="term" value="F:aspartic-type endopeptidase activity"/>
    <property type="evidence" value="ECO:0007669"/>
    <property type="project" value="UniProtKB-KW"/>
</dbReference>
<dbReference type="EMBL" id="JALLBG020000228">
    <property type="protein sequence ID" value="KAL3758507.1"/>
    <property type="molecule type" value="Genomic_DNA"/>
</dbReference>
<dbReference type="InterPro" id="IPR036397">
    <property type="entry name" value="RNaseH_sf"/>
</dbReference>
<feature type="region of interest" description="Disordered" evidence="2">
    <location>
        <begin position="89"/>
        <end position="284"/>
    </location>
</feature>
<dbReference type="InterPro" id="IPR001584">
    <property type="entry name" value="Integrase_cat-core"/>
</dbReference>
<name>A0ABD3M4F5_9STRA</name>
<dbReference type="InterPro" id="IPR043502">
    <property type="entry name" value="DNA/RNA_pol_sf"/>
</dbReference>
<feature type="compositionally biased region" description="Low complexity" evidence="2">
    <location>
        <begin position="96"/>
        <end position="115"/>
    </location>
</feature>
<feature type="region of interest" description="Disordered" evidence="2">
    <location>
        <begin position="887"/>
        <end position="910"/>
    </location>
</feature>